<dbReference type="AlphaFoldDB" id="A0A7R6PTL8"/>
<dbReference type="Pfam" id="PF01136">
    <property type="entry name" value="Peptidase_U32"/>
    <property type="match status" value="1"/>
</dbReference>
<organism evidence="1 2">
    <name type="scientific">Thermotomaculum hydrothermale</name>
    <dbReference type="NCBI Taxonomy" id="981385"/>
    <lineage>
        <taxon>Bacteria</taxon>
        <taxon>Pseudomonadati</taxon>
        <taxon>Acidobacteriota</taxon>
        <taxon>Holophagae</taxon>
        <taxon>Thermotomaculales</taxon>
        <taxon>Thermotomaculaceae</taxon>
        <taxon>Thermotomaculum</taxon>
    </lineage>
</organism>
<evidence type="ECO:0000313" key="2">
    <source>
        <dbReference type="Proteomes" id="UP000595564"/>
    </source>
</evidence>
<dbReference type="InterPro" id="IPR051454">
    <property type="entry name" value="RNA/ubiquinone_mod_enzymes"/>
</dbReference>
<dbReference type="Proteomes" id="UP000595564">
    <property type="component" value="Chromosome"/>
</dbReference>
<dbReference type="RefSeq" id="WP_201328774.1">
    <property type="nucleotide sequence ID" value="NZ_AP017470.1"/>
</dbReference>
<evidence type="ECO:0000313" key="1">
    <source>
        <dbReference type="EMBL" id="BBB32427.1"/>
    </source>
</evidence>
<proteinExistence type="predicted"/>
<dbReference type="KEGG" id="thyd:TTHT_0865"/>
<dbReference type="InterPro" id="IPR001539">
    <property type="entry name" value="Peptidase_U32"/>
</dbReference>
<sequence length="601" mass="69233">MEKHFEIIAPAGNIQSLAAAVKAKADAVYFGFKGQNARGRAENFDEKTILKAIAYLKEKGIKSYITLNTVLTDNELSLLEKRLKILSAYPPDAIIIQDFAVLELGKKILPDTVEFHASTQMGICNLDGLRFTEKIGLNQVVLARELSFKELKYLSENTKLKLEVFVFGAMCYSASGFCYASLKEQRRSGNRGICAQICRHRFNNNYPFSMKELDLIEEIPEFLNIGIKHFKIEGRMKGADYVYTIVSALNELKKDLSNKGIERAREILKEYLFLRDRGKGYFYFPENKKIFTEKKHSIQIEAGKVKYAKGKTITFERENPLLKQGIRIKIGEKASTIIKVNKNIVTLSSFIPAKKGDKAYIFPNKESIKGIKGIVNEIEKREVKLKINLKAEITKNKLNIKVFTNKKVLKEFSFDIETEQAKARPLNSETLLVKLKSPYFEIESAEINKNNFVIKHSVFKEIKSKIKEIIKEELNKIFNYSPDIYKEYPPFNYLNLKENCQILPPVYYEKIKTNDKCIIVNNVGQLIFPNEKYTGKFLPVCNKVAAYFLKKNFKVKGFLKPYELEPTKDTPHFVVRVKPEKLPKNFKIEKQGEIYLIYKIN</sequence>
<reference evidence="1 2" key="1">
    <citation type="journal article" date="2012" name="Extremophiles">
        <title>Thermotomaculum hydrothermale gen. nov., sp. nov., a novel heterotrophic thermophile within the phylum Acidobacteria from a deep-sea hydrothermal vent chimney in the Southern Okinawa Trough.</title>
        <authorList>
            <person name="Izumi H."/>
            <person name="Nunoura T."/>
            <person name="Miyazaki M."/>
            <person name="Mino S."/>
            <person name="Toki T."/>
            <person name="Takai K."/>
            <person name="Sako Y."/>
            <person name="Sawabe T."/>
            <person name="Nakagawa S."/>
        </authorList>
    </citation>
    <scope>NUCLEOTIDE SEQUENCE [LARGE SCALE GENOMIC DNA]</scope>
    <source>
        <strain evidence="1 2">AC55</strain>
    </source>
</reference>
<dbReference type="PANTHER" id="PTHR30217">
    <property type="entry name" value="PEPTIDASE U32 FAMILY"/>
    <property type="match status" value="1"/>
</dbReference>
<keyword evidence="2" id="KW-1185">Reference proteome</keyword>
<name>A0A7R6PTL8_9BACT</name>
<accession>A0A7R6PTL8</accession>
<dbReference type="PANTHER" id="PTHR30217:SF10">
    <property type="entry name" value="23S RRNA 5-HYDROXYCYTIDINE C2501 SYNTHASE"/>
    <property type="match status" value="1"/>
</dbReference>
<gene>
    <name evidence="1" type="ORF">TTHT_0865</name>
</gene>
<protein>
    <submittedName>
        <fullName evidence="1">Peptidase U32</fullName>
    </submittedName>
</protein>
<dbReference type="EMBL" id="AP017470">
    <property type="protein sequence ID" value="BBB32427.1"/>
    <property type="molecule type" value="Genomic_DNA"/>
</dbReference>